<dbReference type="GO" id="GO:0016020">
    <property type="term" value="C:membrane"/>
    <property type="evidence" value="ECO:0007669"/>
    <property type="project" value="TreeGrafter"/>
</dbReference>
<organism evidence="2 3">
    <name type="scientific">Rhizodiscina lignyota</name>
    <dbReference type="NCBI Taxonomy" id="1504668"/>
    <lineage>
        <taxon>Eukaryota</taxon>
        <taxon>Fungi</taxon>
        <taxon>Dikarya</taxon>
        <taxon>Ascomycota</taxon>
        <taxon>Pezizomycotina</taxon>
        <taxon>Dothideomycetes</taxon>
        <taxon>Pleosporomycetidae</taxon>
        <taxon>Aulographales</taxon>
        <taxon>Rhizodiscinaceae</taxon>
        <taxon>Rhizodiscina</taxon>
    </lineage>
</organism>
<dbReference type="Pfam" id="PF12146">
    <property type="entry name" value="Hydrolase_4"/>
    <property type="match status" value="1"/>
</dbReference>
<reference evidence="2" key="1">
    <citation type="journal article" date="2020" name="Stud. Mycol.">
        <title>101 Dothideomycetes genomes: a test case for predicting lifestyles and emergence of pathogens.</title>
        <authorList>
            <person name="Haridas S."/>
            <person name="Albert R."/>
            <person name="Binder M."/>
            <person name="Bloem J."/>
            <person name="Labutti K."/>
            <person name="Salamov A."/>
            <person name="Andreopoulos B."/>
            <person name="Baker S."/>
            <person name="Barry K."/>
            <person name="Bills G."/>
            <person name="Bluhm B."/>
            <person name="Cannon C."/>
            <person name="Castanera R."/>
            <person name="Culley D."/>
            <person name="Daum C."/>
            <person name="Ezra D."/>
            <person name="Gonzalez J."/>
            <person name="Henrissat B."/>
            <person name="Kuo A."/>
            <person name="Liang C."/>
            <person name="Lipzen A."/>
            <person name="Lutzoni F."/>
            <person name="Magnuson J."/>
            <person name="Mondo S."/>
            <person name="Nolan M."/>
            <person name="Ohm R."/>
            <person name="Pangilinan J."/>
            <person name="Park H.-J."/>
            <person name="Ramirez L."/>
            <person name="Alfaro M."/>
            <person name="Sun H."/>
            <person name="Tritt A."/>
            <person name="Yoshinaga Y."/>
            <person name="Zwiers L.-H."/>
            <person name="Turgeon B."/>
            <person name="Goodwin S."/>
            <person name="Spatafora J."/>
            <person name="Crous P."/>
            <person name="Grigoriev I."/>
        </authorList>
    </citation>
    <scope>NUCLEOTIDE SEQUENCE</scope>
    <source>
        <strain evidence="2">CBS 133067</strain>
    </source>
</reference>
<dbReference type="InterPro" id="IPR029058">
    <property type="entry name" value="AB_hydrolase_fold"/>
</dbReference>
<proteinExistence type="predicted"/>
<feature type="domain" description="Serine aminopeptidase S33" evidence="1">
    <location>
        <begin position="21"/>
        <end position="244"/>
    </location>
</feature>
<dbReference type="Gene3D" id="3.40.50.1820">
    <property type="entry name" value="alpha/beta hydrolase"/>
    <property type="match status" value="1"/>
</dbReference>
<dbReference type="AlphaFoldDB" id="A0A9P4ILY6"/>
<gene>
    <name evidence="2" type="ORF">NA57DRAFT_64744</name>
</gene>
<dbReference type="PANTHER" id="PTHR43798">
    <property type="entry name" value="MONOACYLGLYCEROL LIPASE"/>
    <property type="match status" value="1"/>
</dbReference>
<name>A0A9P4ILY6_9PEZI</name>
<evidence type="ECO:0000259" key="1">
    <source>
        <dbReference type="Pfam" id="PF12146"/>
    </source>
</evidence>
<protein>
    <submittedName>
        <fullName evidence="2">Alpha/beta-hydrolase</fullName>
    </submittedName>
</protein>
<dbReference type="InterPro" id="IPR050266">
    <property type="entry name" value="AB_hydrolase_sf"/>
</dbReference>
<comment type="caution">
    <text evidence="2">The sequence shown here is derived from an EMBL/GenBank/DDBJ whole genome shotgun (WGS) entry which is preliminary data.</text>
</comment>
<dbReference type="PANTHER" id="PTHR43798:SF5">
    <property type="entry name" value="MONOACYLGLYCEROL LIPASE ABHD6"/>
    <property type="match status" value="1"/>
</dbReference>
<dbReference type="EMBL" id="ML978123">
    <property type="protein sequence ID" value="KAF2102187.1"/>
    <property type="molecule type" value="Genomic_DNA"/>
</dbReference>
<dbReference type="OrthoDB" id="408373at2759"/>
<dbReference type="Proteomes" id="UP000799772">
    <property type="component" value="Unassembled WGS sequence"/>
</dbReference>
<dbReference type="InterPro" id="IPR022742">
    <property type="entry name" value="Hydrolase_4"/>
</dbReference>
<evidence type="ECO:0000313" key="3">
    <source>
        <dbReference type="Proteomes" id="UP000799772"/>
    </source>
</evidence>
<accession>A0A9P4ILY6</accession>
<dbReference type="GO" id="GO:0046464">
    <property type="term" value="P:acylglycerol catabolic process"/>
    <property type="evidence" value="ECO:0007669"/>
    <property type="project" value="TreeGrafter"/>
</dbReference>
<evidence type="ECO:0000313" key="2">
    <source>
        <dbReference type="EMBL" id="KAF2102187.1"/>
    </source>
</evidence>
<keyword evidence="3" id="KW-1185">Reference proteome</keyword>
<sequence length="266" mass="28754">MPLITVNEKRIHYADWKPDGDARETFVFTHGLGSSQNFYAAVAPILVKDGFRCIAYDTTGSARSPYTQVEQSVESLAEDVIALMDALGVSKAVHAGHSMGGIVSATLAANHSDRIVATIWIGPVYPSPGVAGFIQKRIDAVEAEGMESMANTVPYAAPAANAPTIARLFIREVLLAQDPAGYVSNCRVITSAVRPPYEKIKIPLLLIAGEEDKSASLEGCEKMFDEVSTESGEKRMVVMKGVGHWQCVEAPEETAKLILEFYHAIQ</sequence>
<dbReference type="SUPFAM" id="SSF53474">
    <property type="entry name" value="alpha/beta-Hydrolases"/>
    <property type="match status" value="1"/>
</dbReference>
<dbReference type="GO" id="GO:0047372">
    <property type="term" value="F:monoacylglycerol lipase activity"/>
    <property type="evidence" value="ECO:0007669"/>
    <property type="project" value="TreeGrafter"/>
</dbReference>